<organism evidence="2 3">
    <name type="scientific">Urochloa decumbens</name>
    <dbReference type="NCBI Taxonomy" id="240449"/>
    <lineage>
        <taxon>Eukaryota</taxon>
        <taxon>Viridiplantae</taxon>
        <taxon>Streptophyta</taxon>
        <taxon>Embryophyta</taxon>
        <taxon>Tracheophyta</taxon>
        <taxon>Spermatophyta</taxon>
        <taxon>Magnoliopsida</taxon>
        <taxon>Liliopsida</taxon>
        <taxon>Poales</taxon>
        <taxon>Poaceae</taxon>
        <taxon>PACMAD clade</taxon>
        <taxon>Panicoideae</taxon>
        <taxon>Panicodae</taxon>
        <taxon>Paniceae</taxon>
        <taxon>Melinidinae</taxon>
        <taxon>Urochloa</taxon>
    </lineage>
</organism>
<evidence type="ECO:0000313" key="3">
    <source>
        <dbReference type="Proteomes" id="UP001497457"/>
    </source>
</evidence>
<sequence>MPALRSPLAGGDIPAVDADPDYLYFLQHIRADGDSYVLELPGNGDSPPSVLKYEAPPGSSSDGECVSDPSPGRLSTNRRAVAERDSPASLEARPAWYDCLDDVDEDYRLFLQHARLVDGQLIFEIGGVVINYDQPVAAGSQGEKDKQRGTEAAVPSPGKGVSVGAGRDEGEVASDAPSIVVPEQHACDCCADPSPGREVKEKDGGEEDLPDAADAGTMKGVYWEATSSDGRRAGRRTNSGRKEEQELGTVWPTHITQRPDSDFKRRLIKALTKPVARKEYYNLFDMVTIRTPLMKLRQVRNEEKFYPTEEMGSSYLDHHPDLAEQIMNSGRRNGLALMRGFLFWLQNNAHDDQFKPWVDDSKAPEVIAVVD</sequence>
<protein>
    <submittedName>
        <fullName evidence="2">Uncharacterized protein</fullName>
    </submittedName>
</protein>
<feature type="region of interest" description="Disordered" evidence="1">
    <location>
        <begin position="193"/>
        <end position="213"/>
    </location>
</feature>
<dbReference type="AlphaFoldDB" id="A0ABC9D4B8"/>
<dbReference type="EMBL" id="OZ075141">
    <property type="protein sequence ID" value="CAL5030778.1"/>
    <property type="molecule type" value="Genomic_DNA"/>
</dbReference>
<feature type="region of interest" description="Disordered" evidence="1">
    <location>
        <begin position="139"/>
        <end position="166"/>
    </location>
</feature>
<accession>A0ABC9D4B8</accession>
<dbReference type="PANTHER" id="PTHR34194:SF2">
    <property type="entry name" value="F14J8.16 PROTEIN"/>
    <property type="match status" value="1"/>
</dbReference>
<feature type="region of interest" description="Disordered" evidence="1">
    <location>
        <begin position="40"/>
        <end position="86"/>
    </location>
</feature>
<proteinExistence type="predicted"/>
<keyword evidence="3" id="KW-1185">Reference proteome</keyword>
<name>A0ABC9D4B8_9POAL</name>
<reference evidence="2" key="1">
    <citation type="submission" date="2024-10" db="EMBL/GenBank/DDBJ databases">
        <authorList>
            <person name="Ryan C."/>
        </authorList>
    </citation>
    <scope>NUCLEOTIDE SEQUENCE [LARGE SCALE GENOMIC DNA]</scope>
</reference>
<gene>
    <name evidence="2" type="ORF">URODEC1_LOCUS81230</name>
</gene>
<evidence type="ECO:0000313" key="2">
    <source>
        <dbReference type="EMBL" id="CAL5030778.1"/>
    </source>
</evidence>
<dbReference type="PANTHER" id="PTHR34194">
    <property type="entry name" value="F14J8.16 PROTEIN"/>
    <property type="match status" value="1"/>
</dbReference>
<dbReference type="Proteomes" id="UP001497457">
    <property type="component" value="Chromosome 31b"/>
</dbReference>
<evidence type="ECO:0000256" key="1">
    <source>
        <dbReference type="SAM" id="MobiDB-lite"/>
    </source>
</evidence>